<protein>
    <recommendedName>
        <fullName evidence="3">alpha-L-fucosidase</fullName>
        <ecNumber evidence="3">3.2.1.51</ecNumber>
    </recommendedName>
</protein>
<evidence type="ECO:0000256" key="1">
    <source>
        <dbReference type="ARBA" id="ARBA00004071"/>
    </source>
</evidence>
<dbReference type="GO" id="GO:0004560">
    <property type="term" value="F:alpha-L-fucosidase activity"/>
    <property type="evidence" value="ECO:0007669"/>
    <property type="project" value="InterPro"/>
</dbReference>
<comment type="function">
    <text evidence="1">Alpha-L-fucosidase is responsible for hydrolyzing the alpha-1,6-linked fucose joined to the reducing-end N-acetylglucosamine of the carbohydrate moieties of glycoproteins.</text>
</comment>
<keyword evidence="5" id="KW-0378">Hydrolase</keyword>
<dbReference type="RefSeq" id="WP_156741292.1">
    <property type="nucleotide sequence ID" value="NZ_CACRYJ010000034.1"/>
</dbReference>
<dbReference type="SMART" id="SM00812">
    <property type="entry name" value="Alpha_L_fucos"/>
    <property type="match status" value="1"/>
</dbReference>
<accession>A0A7M4DK85</accession>
<sequence>MTNPGPPRSVPTPAQLRWQEAGLGVFWHFGINTFNDREWSDGTLDPATFDPGDLDADQWVRTALEAGARYAVLTAKHHDGFCLWPSATTDYSVASSPWRDGRGDVVAEVAAACRRHGLALGLYLSPWDRNAPCYADPDAYDELYLTQLRELCTNYGELFELWFDGAGSAGRSYSWDRIAALIDELQPGAMVFNMGRPTIRWVGNEDGLAADPVEYEVDRTHSDNYTEGTADLAEAQYLPPECDVSIRPGWFHHDAESPKSVDHLLAIAYRSIGLGAGLLLNLPPDARGHIPDEDVARVRAWRTEWDRRFAAPVPATLTSSGDTVLARFERPVTIDHLVLREDLTAGQHVRGHEVRTPDGVVLVAAGTVGVRRVHVFEPVRVRELLVRVDADGGASAAGHVTSVTGHDTGGAVVPDLPANYRAPTTPPPD</sequence>
<dbReference type="Pfam" id="PF01120">
    <property type="entry name" value="Alpha_L_fucos"/>
    <property type="match status" value="1"/>
</dbReference>
<dbReference type="Gene3D" id="3.20.20.80">
    <property type="entry name" value="Glycosidases"/>
    <property type="match status" value="1"/>
</dbReference>
<dbReference type="EMBL" id="CACRYJ010000034">
    <property type="protein sequence ID" value="VZO37478.1"/>
    <property type="molecule type" value="Genomic_DNA"/>
</dbReference>
<dbReference type="GO" id="GO:0005764">
    <property type="term" value="C:lysosome"/>
    <property type="evidence" value="ECO:0007669"/>
    <property type="project" value="TreeGrafter"/>
</dbReference>
<comment type="similarity">
    <text evidence="2">Belongs to the glycosyl hydrolase 29 family.</text>
</comment>
<evidence type="ECO:0000256" key="7">
    <source>
        <dbReference type="SAM" id="MobiDB-lite"/>
    </source>
</evidence>
<dbReference type="InterPro" id="IPR057739">
    <property type="entry name" value="Glyco_hydro_29_N"/>
</dbReference>
<evidence type="ECO:0000313" key="10">
    <source>
        <dbReference type="Proteomes" id="UP000419743"/>
    </source>
</evidence>
<dbReference type="GO" id="GO:0016139">
    <property type="term" value="P:glycoside catabolic process"/>
    <property type="evidence" value="ECO:0007669"/>
    <property type="project" value="TreeGrafter"/>
</dbReference>
<dbReference type="InterPro" id="IPR000933">
    <property type="entry name" value="Glyco_hydro_29"/>
</dbReference>
<gene>
    <name evidence="9" type="ORF">HALOF300_02548</name>
</gene>
<comment type="caution">
    <text evidence="9">The sequence shown here is derived from an EMBL/GenBank/DDBJ whole genome shotgun (WGS) entry which is preliminary data.</text>
</comment>
<dbReference type="Gene3D" id="2.60.120.260">
    <property type="entry name" value="Galactose-binding domain-like"/>
    <property type="match status" value="1"/>
</dbReference>
<keyword evidence="6" id="KW-0326">Glycosidase</keyword>
<dbReference type="Proteomes" id="UP000419743">
    <property type="component" value="Unassembled WGS sequence"/>
</dbReference>
<feature type="domain" description="Glycoside hydrolase family 29 N-terminal" evidence="8">
    <location>
        <begin position="19"/>
        <end position="299"/>
    </location>
</feature>
<evidence type="ECO:0000313" key="9">
    <source>
        <dbReference type="EMBL" id="VZO37478.1"/>
    </source>
</evidence>
<feature type="region of interest" description="Disordered" evidence="7">
    <location>
        <begin position="399"/>
        <end position="429"/>
    </location>
</feature>
<dbReference type="SUPFAM" id="SSF51445">
    <property type="entry name" value="(Trans)glycosidases"/>
    <property type="match status" value="1"/>
</dbReference>
<evidence type="ECO:0000256" key="3">
    <source>
        <dbReference type="ARBA" id="ARBA00012662"/>
    </source>
</evidence>
<organism evidence="9 10">
    <name type="scientific">Occultella aeris</name>
    <dbReference type="NCBI Taxonomy" id="2761496"/>
    <lineage>
        <taxon>Bacteria</taxon>
        <taxon>Bacillati</taxon>
        <taxon>Actinomycetota</taxon>
        <taxon>Actinomycetes</taxon>
        <taxon>Micrococcales</taxon>
        <taxon>Ruaniaceae</taxon>
        <taxon>Occultella</taxon>
    </lineage>
</organism>
<dbReference type="PANTHER" id="PTHR10030">
    <property type="entry name" value="ALPHA-L-FUCOSIDASE"/>
    <property type="match status" value="1"/>
</dbReference>
<dbReference type="AlphaFoldDB" id="A0A7M4DK85"/>
<evidence type="ECO:0000256" key="2">
    <source>
        <dbReference type="ARBA" id="ARBA00007951"/>
    </source>
</evidence>
<dbReference type="EC" id="3.2.1.51" evidence="3"/>
<dbReference type="InterPro" id="IPR017853">
    <property type="entry name" value="GH"/>
</dbReference>
<keyword evidence="10" id="KW-1185">Reference proteome</keyword>
<evidence type="ECO:0000256" key="5">
    <source>
        <dbReference type="ARBA" id="ARBA00022801"/>
    </source>
</evidence>
<dbReference type="InterPro" id="IPR016286">
    <property type="entry name" value="FUC_metazoa-typ"/>
</dbReference>
<evidence type="ECO:0000259" key="8">
    <source>
        <dbReference type="Pfam" id="PF01120"/>
    </source>
</evidence>
<dbReference type="PRINTS" id="PR00741">
    <property type="entry name" value="GLHYDRLASE29"/>
</dbReference>
<proteinExistence type="inferred from homology"/>
<dbReference type="GO" id="GO:0006004">
    <property type="term" value="P:fucose metabolic process"/>
    <property type="evidence" value="ECO:0007669"/>
    <property type="project" value="InterPro"/>
</dbReference>
<keyword evidence="4" id="KW-0732">Signal</keyword>
<dbReference type="PANTHER" id="PTHR10030:SF37">
    <property type="entry name" value="ALPHA-L-FUCOSIDASE-RELATED"/>
    <property type="match status" value="1"/>
</dbReference>
<evidence type="ECO:0000256" key="4">
    <source>
        <dbReference type="ARBA" id="ARBA00022729"/>
    </source>
</evidence>
<reference evidence="9 10" key="1">
    <citation type="submission" date="2019-11" db="EMBL/GenBank/DDBJ databases">
        <authorList>
            <person name="Criscuolo A."/>
        </authorList>
    </citation>
    <scope>NUCLEOTIDE SEQUENCE [LARGE SCALE GENOMIC DNA]</scope>
    <source>
        <strain evidence="9">CIP111667</strain>
    </source>
</reference>
<evidence type="ECO:0000256" key="6">
    <source>
        <dbReference type="ARBA" id="ARBA00023295"/>
    </source>
</evidence>
<name>A0A7M4DK85_9MICO</name>